<dbReference type="Pfam" id="PF00665">
    <property type="entry name" value="rve"/>
    <property type="match status" value="1"/>
</dbReference>
<keyword evidence="6" id="KW-0540">Nuclease</keyword>
<keyword evidence="8" id="KW-0378">Hydrolase</keyword>
<dbReference type="InterPro" id="IPR043128">
    <property type="entry name" value="Rev_trsase/Diguanyl_cyclase"/>
</dbReference>
<dbReference type="SUPFAM" id="SSF56672">
    <property type="entry name" value="DNA/RNA polymerases"/>
    <property type="match status" value="1"/>
</dbReference>
<dbReference type="GO" id="GO:0004523">
    <property type="term" value="F:RNA-DNA hybrid ribonuclease activity"/>
    <property type="evidence" value="ECO:0007669"/>
    <property type="project" value="UniProtKB-EC"/>
</dbReference>
<evidence type="ECO:0000256" key="7">
    <source>
        <dbReference type="ARBA" id="ARBA00022759"/>
    </source>
</evidence>
<dbReference type="PROSITE" id="PS50994">
    <property type="entry name" value="INTEGRASE"/>
    <property type="match status" value="1"/>
</dbReference>
<dbReference type="InterPro" id="IPR043502">
    <property type="entry name" value="DNA/RNA_pol_sf"/>
</dbReference>
<dbReference type="CDD" id="cd09274">
    <property type="entry name" value="RNase_HI_RT_Ty3"/>
    <property type="match status" value="1"/>
</dbReference>
<keyword evidence="10" id="KW-0694">RNA-binding</keyword>
<comment type="similarity">
    <text evidence="1">Belongs to the beta type-B retroviral polymerase family. HERV class-II K(HML-2) pol subfamily.</text>
</comment>
<dbReference type="Pfam" id="PF17919">
    <property type="entry name" value="RT_RNaseH_2"/>
    <property type="match status" value="1"/>
</dbReference>
<dbReference type="InterPro" id="IPR036397">
    <property type="entry name" value="RNaseH_sf"/>
</dbReference>
<dbReference type="InterPro" id="IPR041577">
    <property type="entry name" value="RT_RNaseH_2"/>
</dbReference>
<dbReference type="PANTHER" id="PTHR37984:SF5">
    <property type="entry name" value="PROTEIN NYNRIN-LIKE"/>
    <property type="match status" value="1"/>
</dbReference>
<dbReference type="GO" id="GO:0015074">
    <property type="term" value="P:DNA integration"/>
    <property type="evidence" value="ECO:0007669"/>
    <property type="project" value="UniProtKB-KW"/>
</dbReference>
<dbReference type="FunFam" id="3.10.10.10:FF:000007">
    <property type="entry name" value="Retrovirus-related Pol polyprotein from transposon 17.6-like Protein"/>
    <property type="match status" value="1"/>
</dbReference>
<evidence type="ECO:0000256" key="9">
    <source>
        <dbReference type="ARBA" id="ARBA00022842"/>
    </source>
</evidence>
<evidence type="ECO:0000259" key="17">
    <source>
        <dbReference type="PROSITE" id="PS50994"/>
    </source>
</evidence>
<evidence type="ECO:0000256" key="15">
    <source>
        <dbReference type="SAM" id="MobiDB-lite"/>
    </source>
</evidence>
<dbReference type="InterPro" id="IPR000477">
    <property type="entry name" value="RT_dom"/>
</dbReference>
<evidence type="ECO:0000313" key="18">
    <source>
        <dbReference type="EMBL" id="KAL2093241.1"/>
    </source>
</evidence>
<keyword evidence="9" id="KW-0460">Magnesium</keyword>
<dbReference type="Gene3D" id="3.30.70.270">
    <property type="match status" value="2"/>
</dbReference>
<keyword evidence="12" id="KW-0695">RNA-directed DNA polymerase</keyword>
<dbReference type="SUPFAM" id="SSF50630">
    <property type="entry name" value="Acid proteases"/>
    <property type="match status" value="1"/>
</dbReference>
<keyword evidence="11" id="KW-0229">DNA integration</keyword>
<dbReference type="EMBL" id="JBHFQA010000009">
    <property type="protein sequence ID" value="KAL2093241.1"/>
    <property type="molecule type" value="Genomic_DNA"/>
</dbReference>
<evidence type="ECO:0000256" key="12">
    <source>
        <dbReference type="ARBA" id="ARBA00022918"/>
    </source>
</evidence>
<protein>
    <recommendedName>
        <fullName evidence="14">Gypsy retrotransposon integrase-like protein 1</fullName>
        <ecNumber evidence="2">3.1.26.4</ecNumber>
    </recommendedName>
</protein>
<evidence type="ECO:0000256" key="14">
    <source>
        <dbReference type="ARBA" id="ARBA00039658"/>
    </source>
</evidence>
<dbReference type="GO" id="GO:0006508">
    <property type="term" value="P:proteolysis"/>
    <property type="evidence" value="ECO:0007669"/>
    <property type="project" value="UniProtKB-KW"/>
</dbReference>
<sequence length="1424" mass="159548">MRGETIGSSDMTTRSRLLDRAVGQCPVVELKIKGINTSCLLDTGSQVSTLTESFFRDSLSGHNQQMLSTSGWLKLTAANGLDIPYLGYLELDVETMGMVLPNCGFLIVKDSPNSSTVPGLIGMNIISRCRQIVHAEFETTLRGHLDSDWREAFQKVQSVGLVHQSSIARVSGKDLTHVPALSVATIMARGVRRAGDKGKSFLLEPVSSPLPGGLLVVPTLVPTGNQEFPVQVINMSPEDIWLHPRTRVGLLKPADVVNGEKSFEVRFHRISADLEQISIDSNVQSTSKASILDRLNIGGTPEQQARLGILLEKYSAVFASDDEDLGYTDKVQHEIHLTDTMPVTQPYRRIPPTQYREVREHIAMLLKKGVIQESASAYASPIVVVRKPDGSLRLCIDYRKLNAKTRRDAFPLPRIDESFDALRGAKIFSTIDLASGYHQVAMSEKDRPKTAFTTPFGLFEFVRMPFGVCNGPATFQRLMQATMSDLIFQVILVYLDDILLFSGDFDDHLNRLETVLSRLAETGLKVKLEKCHFLQEKVQFLGHQVSANGIGPDPSKVDAVTEWPVPTSVKQLRSFLGFCSYYRKFIQGFSKIAGPLHDLVNSCLYDGKPKRSLQFSSFWTNECQSSFKSLKEKLTTAPILGFADFTLPFIVETDASQHVLGAVLYQQQEGQKRVIAYASRRLRNAEKNDRNYSSMKLELLALKWAVTEKFRSYLLGSKFVVLTDNNPLCYLKSAKLGAIEQRWVGQLSVFDFEVKYRPGSSNAAADALSRQEFAGEPEPEGDTEFDDCVAVCNMISRGTALNSDLVMAGMRCCRVRQIRALESGDVENNDAHGNTHTLPGYTRQQLIEFQSNDAVLKEFKKFWDRQKKPHYRERLDLTTPVKRLLKQWGMIKMKDGLLYRVVDDPRHGQCWQLLLPLCLREQVLGSVHDSMGHQGIERTVSLLKQRCFWVGMYDDVDNWVKKCQRCILTKMPQPKIHAPVKAFLASRPLEVIAVDFTVLEPASDGRENVLVVTDVFTKFTQAYPTKDQKADTTAKILLKEWFMKYGVPERLHSDQGRNFESEVIAELCKLYGVKKTRTTPYRPQGNAQCERYNRTLHDLLRTLPPDKKRKWTEHLPELVYAYNVTPHSTTGYSPHFLLFGVQPRLPVDALLGQDTVSGDRRVDWLSVHQERLRQAHERAREYSEQKANERISVLNEKAFCPQVGLGQTVYLRHRPLGRNKIQDAWSPVVYKVVDIQGTTHTVEPVEGGPTKRVHRTELRPCNLPRPRSGIEKVSPSDGDMPAVAEARMPDCNEPDFVVLEEVTSPPSYDEPSVLVETDTTEDALVSGSEQDHEPLPLTGDGEGESAVAGVQVDEPSVSDMRSDLPLKRSSRTTAGIHTNPFNLPRSACNAIAVSTEMVSHVLSNISAVLFEKALQGVMSPSQNN</sequence>
<organism evidence="18 19">
    <name type="scientific">Coilia grayii</name>
    <name type="common">Gray's grenadier anchovy</name>
    <dbReference type="NCBI Taxonomy" id="363190"/>
    <lineage>
        <taxon>Eukaryota</taxon>
        <taxon>Metazoa</taxon>
        <taxon>Chordata</taxon>
        <taxon>Craniata</taxon>
        <taxon>Vertebrata</taxon>
        <taxon>Euteleostomi</taxon>
        <taxon>Actinopterygii</taxon>
        <taxon>Neopterygii</taxon>
        <taxon>Teleostei</taxon>
        <taxon>Clupei</taxon>
        <taxon>Clupeiformes</taxon>
        <taxon>Clupeoidei</taxon>
        <taxon>Engraulidae</taxon>
        <taxon>Coilinae</taxon>
        <taxon>Coilia</taxon>
    </lineage>
</organism>
<dbReference type="GO" id="GO:0003723">
    <property type="term" value="F:RNA binding"/>
    <property type="evidence" value="ECO:0007669"/>
    <property type="project" value="UniProtKB-KW"/>
</dbReference>
<dbReference type="CDD" id="cd01647">
    <property type="entry name" value="RT_LTR"/>
    <property type="match status" value="1"/>
</dbReference>
<dbReference type="EC" id="3.1.26.4" evidence="2"/>
<keyword evidence="5" id="KW-0548">Nucleotidyltransferase</keyword>
<evidence type="ECO:0000256" key="11">
    <source>
        <dbReference type="ARBA" id="ARBA00022908"/>
    </source>
</evidence>
<dbReference type="InterPro" id="IPR050951">
    <property type="entry name" value="Retrovirus_Pol_polyprotein"/>
</dbReference>
<dbReference type="GO" id="GO:0008233">
    <property type="term" value="F:peptidase activity"/>
    <property type="evidence" value="ECO:0007669"/>
    <property type="project" value="UniProtKB-KW"/>
</dbReference>
<evidence type="ECO:0000256" key="4">
    <source>
        <dbReference type="ARBA" id="ARBA00022679"/>
    </source>
</evidence>
<dbReference type="FunFam" id="3.30.420.10:FF:000032">
    <property type="entry name" value="Retrovirus-related Pol polyprotein from transposon 297-like Protein"/>
    <property type="match status" value="1"/>
</dbReference>
<dbReference type="PROSITE" id="PS00141">
    <property type="entry name" value="ASP_PROTEASE"/>
    <property type="match status" value="1"/>
</dbReference>
<dbReference type="Gene3D" id="3.30.420.10">
    <property type="entry name" value="Ribonuclease H-like superfamily/Ribonuclease H"/>
    <property type="match status" value="1"/>
</dbReference>
<reference evidence="18 19" key="1">
    <citation type="submission" date="2024-09" db="EMBL/GenBank/DDBJ databases">
        <title>A chromosome-level genome assembly of Gray's grenadier anchovy, Coilia grayii.</title>
        <authorList>
            <person name="Fu Z."/>
        </authorList>
    </citation>
    <scope>NUCLEOTIDE SEQUENCE [LARGE SCALE GENOMIC DNA]</scope>
    <source>
        <strain evidence="18">G4</strain>
        <tissue evidence="18">Muscle</tissue>
    </source>
</reference>
<dbReference type="InterPro" id="IPR001969">
    <property type="entry name" value="Aspartic_peptidase_AS"/>
</dbReference>
<dbReference type="FunFam" id="3.10.20.370:FF:000001">
    <property type="entry name" value="Retrovirus-related Pol polyprotein from transposon 17.6-like protein"/>
    <property type="match status" value="1"/>
</dbReference>
<evidence type="ECO:0000256" key="1">
    <source>
        <dbReference type="ARBA" id="ARBA00010879"/>
    </source>
</evidence>
<keyword evidence="3" id="KW-0645">Protease</keyword>
<evidence type="ECO:0000256" key="13">
    <source>
        <dbReference type="ARBA" id="ARBA00023268"/>
    </source>
</evidence>
<dbReference type="Pfam" id="PF00078">
    <property type="entry name" value="RVT_1"/>
    <property type="match status" value="1"/>
</dbReference>
<comment type="caution">
    <text evidence="18">The sequence shown here is derived from an EMBL/GenBank/DDBJ whole genome shotgun (WGS) entry which is preliminary data.</text>
</comment>
<dbReference type="FunFam" id="1.10.340.70:FF:000001">
    <property type="entry name" value="Retrovirus-related Pol polyprotein from transposon gypsy-like Protein"/>
    <property type="match status" value="1"/>
</dbReference>
<dbReference type="Gene3D" id="1.10.340.70">
    <property type="match status" value="1"/>
</dbReference>
<dbReference type="Pfam" id="PF17921">
    <property type="entry name" value="Integrase_H2C2"/>
    <property type="match status" value="1"/>
</dbReference>
<dbReference type="Proteomes" id="UP001591681">
    <property type="component" value="Unassembled WGS sequence"/>
</dbReference>
<evidence type="ECO:0000256" key="8">
    <source>
        <dbReference type="ARBA" id="ARBA00022801"/>
    </source>
</evidence>
<feature type="domain" description="Integrase catalytic" evidence="17">
    <location>
        <begin position="984"/>
        <end position="1142"/>
    </location>
</feature>
<evidence type="ECO:0000256" key="5">
    <source>
        <dbReference type="ARBA" id="ARBA00022695"/>
    </source>
</evidence>
<feature type="region of interest" description="Disordered" evidence="15">
    <location>
        <begin position="1323"/>
        <end position="1349"/>
    </location>
</feature>
<dbReference type="InterPro" id="IPR001584">
    <property type="entry name" value="Integrase_cat-core"/>
</dbReference>
<evidence type="ECO:0000313" key="19">
    <source>
        <dbReference type="Proteomes" id="UP001591681"/>
    </source>
</evidence>
<dbReference type="InterPro" id="IPR021109">
    <property type="entry name" value="Peptidase_aspartic_dom_sf"/>
</dbReference>
<keyword evidence="4" id="KW-0808">Transferase</keyword>
<accession>A0ABD1K2F6</accession>
<keyword evidence="13" id="KW-0511">Multifunctional enzyme</keyword>
<dbReference type="PROSITE" id="PS50878">
    <property type="entry name" value="RT_POL"/>
    <property type="match status" value="1"/>
</dbReference>
<dbReference type="PANTHER" id="PTHR37984">
    <property type="entry name" value="PROTEIN CBG26694"/>
    <property type="match status" value="1"/>
</dbReference>
<dbReference type="FunFam" id="3.30.70.270:FF:000020">
    <property type="entry name" value="Transposon Tf2-6 polyprotein-like Protein"/>
    <property type="match status" value="1"/>
</dbReference>
<dbReference type="InterPro" id="IPR041588">
    <property type="entry name" value="Integrase_H2C2"/>
</dbReference>
<feature type="domain" description="Reverse transcriptase" evidence="16">
    <location>
        <begin position="366"/>
        <end position="545"/>
    </location>
</feature>
<evidence type="ECO:0000256" key="3">
    <source>
        <dbReference type="ARBA" id="ARBA00022670"/>
    </source>
</evidence>
<evidence type="ECO:0000259" key="16">
    <source>
        <dbReference type="PROSITE" id="PS50878"/>
    </source>
</evidence>
<dbReference type="Gene3D" id="3.10.10.10">
    <property type="entry name" value="HIV Type 1 Reverse Transcriptase, subunit A, domain 1"/>
    <property type="match status" value="1"/>
</dbReference>
<evidence type="ECO:0000256" key="10">
    <source>
        <dbReference type="ARBA" id="ARBA00022884"/>
    </source>
</evidence>
<evidence type="ECO:0000256" key="6">
    <source>
        <dbReference type="ARBA" id="ARBA00022722"/>
    </source>
</evidence>
<proteinExistence type="inferred from homology"/>
<keyword evidence="19" id="KW-1185">Reference proteome</keyword>
<name>A0ABD1K2F6_9TELE</name>
<evidence type="ECO:0000256" key="2">
    <source>
        <dbReference type="ARBA" id="ARBA00012180"/>
    </source>
</evidence>
<dbReference type="GO" id="GO:0003964">
    <property type="term" value="F:RNA-directed DNA polymerase activity"/>
    <property type="evidence" value="ECO:0007669"/>
    <property type="project" value="UniProtKB-KW"/>
</dbReference>
<gene>
    <name evidence="18" type="ORF">ACEWY4_010553</name>
</gene>
<keyword evidence="7" id="KW-0255">Endonuclease</keyword>
<dbReference type="SUPFAM" id="SSF53098">
    <property type="entry name" value="Ribonuclease H-like"/>
    <property type="match status" value="1"/>
</dbReference>
<dbReference type="Gene3D" id="2.40.70.10">
    <property type="entry name" value="Acid Proteases"/>
    <property type="match status" value="1"/>
</dbReference>
<dbReference type="InterPro" id="IPR012337">
    <property type="entry name" value="RNaseH-like_sf"/>
</dbReference>